<accession>A0A0A9EU37</accession>
<evidence type="ECO:0000313" key="1">
    <source>
        <dbReference type="EMBL" id="JAE01406.1"/>
    </source>
</evidence>
<reference evidence="1" key="1">
    <citation type="submission" date="2014-09" db="EMBL/GenBank/DDBJ databases">
        <authorList>
            <person name="Magalhaes I.L.F."/>
            <person name="Oliveira U."/>
            <person name="Santos F.R."/>
            <person name="Vidigal T.H.D.A."/>
            <person name="Brescovit A.D."/>
            <person name="Santos A.J."/>
        </authorList>
    </citation>
    <scope>NUCLEOTIDE SEQUENCE</scope>
    <source>
        <tissue evidence="1">Shoot tissue taken approximately 20 cm above the soil surface</tissue>
    </source>
</reference>
<proteinExistence type="predicted"/>
<sequence>MQQQQYQLVSFMAQDF</sequence>
<organism evidence="1">
    <name type="scientific">Arundo donax</name>
    <name type="common">Giant reed</name>
    <name type="synonym">Donax arundinaceus</name>
    <dbReference type="NCBI Taxonomy" id="35708"/>
    <lineage>
        <taxon>Eukaryota</taxon>
        <taxon>Viridiplantae</taxon>
        <taxon>Streptophyta</taxon>
        <taxon>Embryophyta</taxon>
        <taxon>Tracheophyta</taxon>
        <taxon>Spermatophyta</taxon>
        <taxon>Magnoliopsida</taxon>
        <taxon>Liliopsida</taxon>
        <taxon>Poales</taxon>
        <taxon>Poaceae</taxon>
        <taxon>PACMAD clade</taxon>
        <taxon>Arundinoideae</taxon>
        <taxon>Arundineae</taxon>
        <taxon>Arundo</taxon>
    </lineage>
</organism>
<dbReference type="AlphaFoldDB" id="A0A0A9EU37"/>
<name>A0A0A9EU37_ARUDO</name>
<dbReference type="EMBL" id="GBRH01196490">
    <property type="protein sequence ID" value="JAE01406.1"/>
    <property type="molecule type" value="Transcribed_RNA"/>
</dbReference>
<protein>
    <submittedName>
        <fullName evidence="1">Uncharacterized protein</fullName>
    </submittedName>
</protein>
<reference evidence="1" key="2">
    <citation type="journal article" date="2015" name="Data Brief">
        <title>Shoot transcriptome of the giant reed, Arundo donax.</title>
        <authorList>
            <person name="Barrero R.A."/>
            <person name="Guerrero F.D."/>
            <person name="Moolhuijzen P."/>
            <person name="Goolsby J.A."/>
            <person name="Tidwell J."/>
            <person name="Bellgard S.E."/>
            <person name="Bellgard M.I."/>
        </authorList>
    </citation>
    <scope>NUCLEOTIDE SEQUENCE</scope>
    <source>
        <tissue evidence="1">Shoot tissue taken approximately 20 cm above the soil surface</tissue>
    </source>
</reference>